<dbReference type="InterPro" id="IPR022383">
    <property type="entry name" value="Lactate/malate_DH_C"/>
</dbReference>
<dbReference type="HAMAP" id="MF_00487">
    <property type="entry name" value="Malate_dehydrog_3"/>
    <property type="match status" value="1"/>
</dbReference>
<dbReference type="CDD" id="cd01339">
    <property type="entry name" value="LDH-like_MDH"/>
    <property type="match status" value="1"/>
</dbReference>
<evidence type="ECO:0000256" key="1">
    <source>
        <dbReference type="ARBA" id="ARBA00016495"/>
    </source>
</evidence>
<feature type="domain" description="Lactate/malate dehydrogenase N-terminal" evidence="5">
    <location>
        <begin position="1"/>
        <end position="131"/>
    </location>
</feature>
<dbReference type="InterPro" id="IPR036291">
    <property type="entry name" value="NAD(P)-bd_dom_sf"/>
</dbReference>
<feature type="domain" description="Lactate/malate dehydrogenase C-terminal" evidence="6">
    <location>
        <begin position="136"/>
        <end position="291"/>
    </location>
</feature>
<dbReference type="SUPFAM" id="SSF51735">
    <property type="entry name" value="NAD(P)-binding Rossmann-fold domains"/>
    <property type="match status" value="1"/>
</dbReference>
<sequence>MIGGTLAHMIGLKELGDVVLFDIADGIPQGKGLDIAESAPVDGFDAKYVGANSYEAIKGADVCIVTAGVPRKPGMSRDDLLGINLKVMEQVGAGIKKYAPDAFVICITNPLDAMVWALQQFSGLPKNKVCGMAGVLDSARFRHFLAEEFDVSVEDVTGFVLGGHGDTMVPLTRYSTVAGIPLPDLVKMGWTTKEKLDAIVQRTRDGGAEIVGLLKTGSAYYAPASSAIAMAESYLKDKKRVLPCAAHLNGQYGVKNMYVGVPTVIGAGGVERIIEIDLNKTEQKMFDKSVASVAGLCEACEQHRGQNGPRHAAALLLAGVWLLAAGHAHAAESVYTTLDLDACAVLDQDDESGGISLQCDGLPGHPVFASEGDLRFDVDYGVPNDRWESFGPFNSVGETVEWRVADGEPHAAILRFFIDTGMTGGPEDKGQALVVSRVGTEAVPGCVVAVIDAKVEQANGVARGAAAMATRFACGTDMPAAIGPEDSFARSFNSIVPEGQ</sequence>
<comment type="caution">
    <text evidence="7">The sequence shown here is derived from an EMBL/GenBank/DDBJ whole genome shotgun (WGS) entry which is preliminary data.</text>
</comment>
<dbReference type="PANTHER" id="PTHR43128:SF16">
    <property type="entry name" value="L-LACTATE DEHYDROGENASE"/>
    <property type="match status" value="1"/>
</dbReference>
<organism evidence="7 8">
    <name type="scientific">Effrenium voratum</name>
    <dbReference type="NCBI Taxonomy" id="2562239"/>
    <lineage>
        <taxon>Eukaryota</taxon>
        <taxon>Sar</taxon>
        <taxon>Alveolata</taxon>
        <taxon>Dinophyceae</taxon>
        <taxon>Suessiales</taxon>
        <taxon>Symbiodiniaceae</taxon>
        <taxon>Effrenium</taxon>
    </lineage>
</organism>
<keyword evidence="8" id="KW-1185">Reference proteome</keyword>
<dbReference type="Pfam" id="PF02866">
    <property type="entry name" value="Ldh_1_C"/>
    <property type="match status" value="1"/>
</dbReference>
<dbReference type="Proteomes" id="UP001178507">
    <property type="component" value="Unassembled WGS sequence"/>
</dbReference>
<dbReference type="NCBIfam" id="TIGR01763">
    <property type="entry name" value="MalateDH_bact"/>
    <property type="match status" value="1"/>
</dbReference>
<dbReference type="NCBIfam" id="NF004863">
    <property type="entry name" value="PRK06223.1"/>
    <property type="match status" value="1"/>
</dbReference>
<evidence type="ECO:0000256" key="3">
    <source>
        <dbReference type="ARBA" id="ARBA00023027"/>
    </source>
</evidence>
<dbReference type="GO" id="GO:0004459">
    <property type="term" value="F:L-lactate dehydrogenase (NAD+) activity"/>
    <property type="evidence" value="ECO:0007669"/>
    <property type="project" value="UniProtKB-EC"/>
</dbReference>
<evidence type="ECO:0000259" key="5">
    <source>
        <dbReference type="Pfam" id="PF00056"/>
    </source>
</evidence>
<dbReference type="InterPro" id="IPR001236">
    <property type="entry name" value="Lactate/malate_DH_N"/>
</dbReference>
<dbReference type="InterPro" id="IPR015955">
    <property type="entry name" value="Lactate_DH/Glyco_Ohase_4_C"/>
</dbReference>
<gene>
    <name evidence="7" type="ORF">EVOR1521_LOCUS16613</name>
</gene>
<name>A0AA36IPB6_9DINO</name>
<accession>A0AA36IPB6</accession>
<dbReference type="PRINTS" id="PR00086">
    <property type="entry name" value="LLDHDRGNASE"/>
</dbReference>
<protein>
    <recommendedName>
        <fullName evidence="1">L-lactate dehydrogenase</fullName>
    </recommendedName>
</protein>
<evidence type="ECO:0000256" key="4">
    <source>
        <dbReference type="ARBA" id="ARBA00049258"/>
    </source>
</evidence>
<dbReference type="GO" id="GO:0006089">
    <property type="term" value="P:lactate metabolic process"/>
    <property type="evidence" value="ECO:0007669"/>
    <property type="project" value="TreeGrafter"/>
</dbReference>
<keyword evidence="3" id="KW-0520">NAD</keyword>
<dbReference type="SUPFAM" id="SSF56327">
    <property type="entry name" value="LDH C-terminal domain-like"/>
    <property type="match status" value="1"/>
</dbReference>
<evidence type="ECO:0000313" key="7">
    <source>
        <dbReference type="EMBL" id="CAJ1391349.1"/>
    </source>
</evidence>
<keyword evidence="2" id="KW-0560">Oxidoreductase</keyword>
<dbReference type="Gene3D" id="3.90.110.10">
    <property type="entry name" value="Lactate dehydrogenase/glycoside hydrolase, family 4, C-terminal"/>
    <property type="match status" value="1"/>
</dbReference>
<dbReference type="Gene3D" id="3.40.50.720">
    <property type="entry name" value="NAD(P)-binding Rossmann-like Domain"/>
    <property type="match status" value="1"/>
</dbReference>
<proteinExistence type="inferred from homology"/>
<dbReference type="EMBL" id="CAUJNA010002223">
    <property type="protein sequence ID" value="CAJ1391349.1"/>
    <property type="molecule type" value="Genomic_DNA"/>
</dbReference>
<evidence type="ECO:0000259" key="6">
    <source>
        <dbReference type="Pfam" id="PF02866"/>
    </source>
</evidence>
<dbReference type="InterPro" id="IPR001557">
    <property type="entry name" value="L-lactate/malate_DH"/>
</dbReference>
<dbReference type="InterPro" id="IPR011275">
    <property type="entry name" value="Malate_DH_type3"/>
</dbReference>
<evidence type="ECO:0000313" key="8">
    <source>
        <dbReference type="Proteomes" id="UP001178507"/>
    </source>
</evidence>
<dbReference type="Pfam" id="PF00056">
    <property type="entry name" value="Ldh_1_N"/>
    <property type="match status" value="1"/>
</dbReference>
<evidence type="ECO:0000256" key="2">
    <source>
        <dbReference type="ARBA" id="ARBA00023002"/>
    </source>
</evidence>
<reference evidence="7" key="1">
    <citation type="submission" date="2023-08" db="EMBL/GenBank/DDBJ databases">
        <authorList>
            <person name="Chen Y."/>
            <person name="Shah S."/>
            <person name="Dougan E. K."/>
            <person name="Thang M."/>
            <person name="Chan C."/>
        </authorList>
    </citation>
    <scope>NUCLEOTIDE SEQUENCE</scope>
</reference>
<dbReference type="PANTHER" id="PTHR43128">
    <property type="entry name" value="L-2-HYDROXYCARBOXYLATE DEHYDROGENASE (NAD(P)(+))"/>
    <property type="match status" value="1"/>
</dbReference>
<dbReference type="AlphaFoldDB" id="A0AA36IPB6"/>
<dbReference type="FunFam" id="3.90.110.10:FF:000004">
    <property type="entry name" value="Malate dehydrogenase"/>
    <property type="match status" value="1"/>
</dbReference>
<dbReference type="FunFam" id="3.40.50.720:FF:000018">
    <property type="entry name" value="Malate dehydrogenase"/>
    <property type="match status" value="1"/>
</dbReference>
<comment type="catalytic activity">
    <reaction evidence="4">
        <text>(S)-lactate + NAD(+) = pyruvate + NADH + H(+)</text>
        <dbReference type="Rhea" id="RHEA:23444"/>
        <dbReference type="ChEBI" id="CHEBI:15361"/>
        <dbReference type="ChEBI" id="CHEBI:15378"/>
        <dbReference type="ChEBI" id="CHEBI:16651"/>
        <dbReference type="ChEBI" id="CHEBI:57540"/>
        <dbReference type="ChEBI" id="CHEBI:57945"/>
        <dbReference type="EC" id="1.1.1.27"/>
    </reaction>
</comment>